<dbReference type="Pfam" id="PF00583">
    <property type="entry name" value="Acetyltransf_1"/>
    <property type="match status" value="1"/>
</dbReference>
<dbReference type="Proteomes" id="UP000318521">
    <property type="component" value="Unassembled WGS sequence"/>
</dbReference>
<dbReference type="InterPro" id="IPR050769">
    <property type="entry name" value="NAT_camello-type"/>
</dbReference>
<dbReference type="OrthoDB" id="5419426at2"/>
<dbReference type="RefSeq" id="WP_143848514.1">
    <property type="nucleotide sequence ID" value="NZ_VLXZ01000005.1"/>
</dbReference>
<dbReference type="InterPro" id="IPR000182">
    <property type="entry name" value="GNAT_dom"/>
</dbReference>
<organism evidence="3 4">
    <name type="scientific">Alkalicoccobacillus porphyridii</name>
    <dbReference type="NCBI Taxonomy" id="2597270"/>
    <lineage>
        <taxon>Bacteria</taxon>
        <taxon>Bacillati</taxon>
        <taxon>Bacillota</taxon>
        <taxon>Bacilli</taxon>
        <taxon>Bacillales</taxon>
        <taxon>Bacillaceae</taxon>
        <taxon>Alkalicoccobacillus</taxon>
    </lineage>
</organism>
<reference evidence="3 4" key="1">
    <citation type="submission" date="2019-07" db="EMBL/GenBank/DDBJ databases">
        <authorList>
            <person name="Park Y.J."/>
            <person name="Jeong S.E."/>
            <person name="Jung H.S."/>
        </authorList>
    </citation>
    <scope>NUCLEOTIDE SEQUENCE [LARGE SCALE GENOMIC DNA]</scope>
    <source>
        <strain evidence="4">P16(2019)</strain>
    </source>
</reference>
<feature type="domain" description="N-acetyltransferase" evidence="2">
    <location>
        <begin position="1"/>
        <end position="156"/>
    </location>
</feature>
<dbReference type="PANTHER" id="PTHR13947:SF37">
    <property type="entry name" value="LD18367P"/>
    <property type="match status" value="1"/>
</dbReference>
<dbReference type="GO" id="GO:0008080">
    <property type="term" value="F:N-acetyltransferase activity"/>
    <property type="evidence" value="ECO:0007669"/>
    <property type="project" value="InterPro"/>
</dbReference>
<dbReference type="PANTHER" id="PTHR13947">
    <property type="entry name" value="GNAT FAMILY N-ACETYLTRANSFERASE"/>
    <property type="match status" value="1"/>
</dbReference>
<evidence type="ECO:0000259" key="2">
    <source>
        <dbReference type="PROSITE" id="PS51186"/>
    </source>
</evidence>
<sequence>MIRTYNQKDAEFVIQSHYELYSQEYGYDLSFKKFIEGNVHGLINRSRADENIWIVDIVGEPKGSIGLGSVDDETAQLGLFLVDPSLRGQGYGHQLIETCIKFCQDHAKKRIILYTNEELTAARHLYRMHGFSLKETWTSTKSNKALKEELWEKLLF</sequence>
<accession>A0A553ZYU6</accession>
<keyword evidence="4" id="KW-1185">Reference proteome</keyword>
<protein>
    <submittedName>
        <fullName evidence="3">GNAT family N-acetyltransferase</fullName>
    </submittedName>
</protein>
<evidence type="ECO:0000256" key="1">
    <source>
        <dbReference type="ARBA" id="ARBA00022679"/>
    </source>
</evidence>
<dbReference type="AlphaFoldDB" id="A0A553ZYU6"/>
<gene>
    <name evidence="3" type="ORF">FN960_09690</name>
</gene>
<dbReference type="SUPFAM" id="SSF55729">
    <property type="entry name" value="Acyl-CoA N-acyltransferases (Nat)"/>
    <property type="match status" value="1"/>
</dbReference>
<dbReference type="PROSITE" id="PS51186">
    <property type="entry name" value="GNAT"/>
    <property type="match status" value="1"/>
</dbReference>
<keyword evidence="1 3" id="KW-0808">Transferase</keyword>
<dbReference type="Gene3D" id="3.40.630.30">
    <property type="match status" value="1"/>
</dbReference>
<evidence type="ECO:0000313" key="4">
    <source>
        <dbReference type="Proteomes" id="UP000318521"/>
    </source>
</evidence>
<evidence type="ECO:0000313" key="3">
    <source>
        <dbReference type="EMBL" id="TSB46619.1"/>
    </source>
</evidence>
<dbReference type="CDD" id="cd04301">
    <property type="entry name" value="NAT_SF"/>
    <property type="match status" value="1"/>
</dbReference>
<name>A0A553ZYU6_9BACI</name>
<comment type="caution">
    <text evidence="3">The sequence shown here is derived from an EMBL/GenBank/DDBJ whole genome shotgun (WGS) entry which is preliminary data.</text>
</comment>
<dbReference type="InterPro" id="IPR016181">
    <property type="entry name" value="Acyl_CoA_acyltransferase"/>
</dbReference>
<dbReference type="EMBL" id="VLXZ01000005">
    <property type="protein sequence ID" value="TSB46619.1"/>
    <property type="molecule type" value="Genomic_DNA"/>
</dbReference>
<proteinExistence type="predicted"/>